<dbReference type="PROSITE" id="PS00018">
    <property type="entry name" value="EF_HAND_1"/>
    <property type="match status" value="3"/>
</dbReference>
<gene>
    <name evidence="6" type="ORF">FPZ52_07595</name>
</gene>
<dbReference type="Pfam" id="PF13202">
    <property type="entry name" value="EF-hand_5"/>
    <property type="match status" value="2"/>
</dbReference>
<keyword evidence="2" id="KW-0106">Calcium</keyword>
<evidence type="ECO:0000256" key="1">
    <source>
        <dbReference type="ARBA" id="ARBA00022737"/>
    </source>
</evidence>
<dbReference type="InterPro" id="IPR011992">
    <property type="entry name" value="EF-hand-dom_pair"/>
</dbReference>
<keyword evidence="7" id="KW-1185">Reference proteome</keyword>
<organism evidence="6 7">
    <name type="scientific">Qingshengfaniella alkalisoli</name>
    <dbReference type="NCBI Taxonomy" id="2599296"/>
    <lineage>
        <taxon>Bacteria</taxon>
        <taxon>Pseudomonadati</taxon>
        <taxon>Pseudomonadota</taxon>
        <taxon>Alphaproteobacteria</taxon>
        <taxon>Rhodobacterales</taxon>
        <taxon>Paracoccaceae</taxon>
        <taxon>Qingshengfaniella</taxon>
    </lineage>
</organism>
<evidence type="ECO:0000256" key="2">
    <source>
        <dbReference type="ARBA" id="ARBA00022837"/>
    </source>
</evidence>
<dbReference type="Proteomes" id="UP000318483">
    <property type="component" value="Chromosome"/>
</dbReference>
<name>A0A5B8IV57_9RHOB</name>
<dbReference type="InterPro" id="IPR050145">
    <property type="entry name" value="Centrin_CML-like"/>
</dbReference>
<dbReference type="SUPFAM" id="SSF47473">
    <property type="entry name" value="EF-hand"/>
    <property type="match status" value="1"/>
</dbReference>
<keyword evidence="4" id="KW-0732">Signal</keyword>
<dbReference type="InterPro" id="IPR002048">
    <property type="entry name" value="EF_hand_dom"/>
</dbReference>
<accession>A0A5B8IV57</accession>
<feature type="chain" id="PRO_5023010511" evidence="4">
    <location>
        <begin position="24"/>
        <end position="167"/>
    </location>
</feature>
<dbReference type="OrthoDB" id="5470953at2"/>
<dbReference type="EMBL" id="CP042261">
    <property type="protein sequence ID" value="QDY69494.1"/>
    <property type="molecule type" value="Genomic_DNA"/>
</dbReference>
<dbReference type="GO" id="GO:0005509">
    <property type="term" value="F:calcium ion binding"/>
    <property type="evidence" value="ECO:0007669"/>
    <property type="project" value="InterPro"/>
</dbReference>
<protein>
    <submittedName>
        <fullName evidence="6">Calcium sensor EFh</fullName>
    </submittedName>
</protein>
<feature type="domain" description="EF-hand" evidence="5">
    <location>
        <begin position="23"/>
        <end position="58"/>
    </location>
</feature>
<evidence type="ECO:0000256" key="4">
    <source>
        <dbReference type="SAM" id="SignalP"/>
    </source>
</evidence>
<dbReference type="KEGG" id="lit:FPZ52_07595"/>
<dbReference type="AlphaFoldDB" id="A0A5B8IV57"/>
<feature type="signal peptide" evidence="4">
    <location>
        <begin position="1"/>
        <end position="23"/>
    </location>
</feature>
<feature type="domain" description="EF-hand" evidence="5">
    <location>
        <begin position="112"/>
        <end position="147"/>
    </location>
</feature>
<reference evidence="6 7" key="1">
    <citation type="submission" date="2019-07" db="EMBL/GenBank/DDBJ databases">
        <title>Litoreibacter alkalisoli sp. nov., isolated from saline-alkaline soil.</title>
        <authorList>
            <person name="Wang S."/>
            <person name="Xu L."/>
            <person name="Xing Y.-T."/>
            <person name="Sun J.-Q."/>
        </authorList>
    </citation>
    <scope>NUCLEOTIDE SEQUENCE [LARGE SCALE GENOMIC DNA]</scope>
    <source>
        <strain evidence="6 7">LN3S51</strain>
    </source>
</reference>
<dbReference type="Pfam" id="PF13499">
    <property type="entry name" value="EF-hand_7"/>
    <property type="match status" value="1"/>
</dbReference>
<dbReference type="InterPro" id="IPR018247">
    <property type="entry name" value="EF_Hand_1_Ca_BS"/>
</dbReference>
<keyword evidence="1" id="KW-0677">Repeat</keyword>
<dbReference type="SMART" id="SM00054">
    <property type="entry name" value="EFh"/>
    <property type="match status" value="3"/>
</dbReference>
<dbReference type="RefSeq" id="WP_146364873.1">
    <property type="nucleotide sequence ID" value="NZ_CP042261.1"/>
</dbReference>
<evidence type="ECO:0000313" key="6">
    <source>
        <dbReference type="EMBL" id="QDY69494.1"/>
    </source>
</evidence>
<proteinExistence type="predicted"/>
<dbReference type="Gene3D" id="1.10.238.10">
    <property type="entry name" value="EF-hand"/>
    <property type="match status" value="2"/>
</dbReference>
<evidence type="ECO:0000256" key="3">
    <source>
        <dbReference type="SAM" id="MobiDB-lite"/>
    </source>
</evidence>
<evidence type="ECO:0000313" key="7">
    <source>
        <dbReference type="Proteomes" id="UP000318483"/>
    </source>
</evidence>
<evidence type="ECO:0000259" key="5">
    <source>
        <dbReference type="PROSITE" id="PS50222"/>
    </source>
</evidence>
<dbReference type="PROSITE" id="PS50222">
    <property type="entry name" value="EF_HAND_2"/>
    <property type="match status" value="2"/>
</dbReference>
<sequence>MTSVTRTIGFALATTLLGSMALAAPQDRAEMFERLDADGNGQITQADLDAARQERFDAIDTDGNGMLTADELVAHERLRADQRRIYRVERMIARMDQDGDGQINAVEMMSPERQQVPRGLIERMDTDGDGSVTHEEFADFAPRGMRPRGDEHGHKGRVGRFIDPAER</sequence>
<feature type="region of interest" description="Disordered" evidence="3">
    <location>
        <begin position="142"/>
        <end position="167"/>
    </location>
</feature>
<dbReference type="PANTHER" id="PTHR23050">
    <property type="entry name" value="CALCIUM BINDING PROTEIN"/>
    <property type="match status" value="1"/>
</dbReference>